<protein>
    <submittedName>
        <fullName evidence="1">Uncharacterized protein</fullName>
    </submittedName>
</protein>
<accession>A0ABV6QNA9</accession>
<keyword evidence="2" id="KW-1185">Reference proteome</keyword>
<dbReference type="RefSeq" id="WP_380049248.1">
    <property type="nucleotide sequence ID" value="NZ_JBHLTC010000022.1"/>
</dbReference>
<reference evidence="1 2" key="1">
    <citation type="submission" date="2024-09" db="EMBL/GenBank/DDBJ databases">
        <authorList>
            <person name="Sun Q."/>
            <person name="Mori K."/>
        </authorList>
    </citation>
    <scope>NUCLEOTIDE SEQUENCE [LARGE SCALE GENOMIC DNA]</scope>
    <source>
        <strain evidence="1 2">CGMCC 1.15906</strain>
    </source>
</reference>
<name>A0ABV6QNA9_9ACTN</name>
<comment type="caution">
    <text evidence="1">The sequence shown here is derived from an EMBL/GenBank/DDBJ whole genome shotgun (WGS) entry which is preliminary data.</text>
</comment>
<evidence type="ECO:0000313" key="2">
    <source>
        <dbReference type="Proteomes" id="UP001589890"/>
    </source>
</evidence>
<proteinExistence type="predicted"/>
<dbReference type="EMBL" id="JBHLTC010000022">
    <property type="protein sequence ID" value="MFC0626120.1"/>
    <property type="molecule type" value="Genomic_DNA"/>
</dbReference>
<sequence length="104" mass="11144">MTVTELVALAAAITYADGRHECTDLDNFDPVECPPCIGCGHGDCMHDKSSPSVRHTPCTVATCDCARFMCGDECTWCDGEGHVEHERTGQTITCTKCYGNGVIA</sequence>
<evidence type="ECO:0000313" key="1">
    <source>
        <dbReference type="EMBL" id="MFC0626120.1"/>
    </source>
</evidence>
<dbReference type="Proteomes" id="UP001589890">
    <property type="component" value="Unassembled WGS sequence"/>
</dbReference>
<organism evidence="1 2">
    <name type="scientific">Kribbella deserti</name>
    <dbReference type="NCBI Taxonomy" id="1926257"/>
    <lineage>
        <taxon>Bacteria</taxon>
        <taxon>Bacillati</taxon>
        <taxon>Actinomycetota</taxon>
        <taxon>Actinomycetes</taxon>
        <taxon>Propionibacteriales</taxon>
        <taxon>Kribbellaceae</taxon>
        <taxon>Kribbella</taxon>
    </lineage>
</organism>
<gene>
    <name evidence="1" type="ORF">ACFFGN_18730</name>
</gene>